<feature type="transmembrane region" description="Helical" evidence="7">
    <location>
        <begin position="288"/>
        <end position="309"/>
    </location>
</feature>
<comment type="subcellular location">
    <subcellularLocation>
        <location evidence="1 7">Cell membrane</location>
        <topology evidence="1 7">Multi-pass membrane protein</topology>
    </subcellularLocation>
</comment>
<feature type="domain" description="ABC transmembrane type-1" evidence="8">
    <location>
        <begin position="95"/>
        <end position="306"/>
    </location>
</feature>
<evidence type="ECO:0000313" key="9">
    <source>
        <dbReference type="EMBL" id="UOQ59541.1"/>
    </source>
</evidence>
<keyword evidence="2 7" id="KW-0813">Transport</keyword>
<dbReference type="RefSeq" id="WP_244684597.1">
    <property type="nucleotide sequence ID" value="NZ_CP095043.1"/>
</dbReference>
<evidence type="ECO:0000256" key="4">
    <source>
        <dbReference type="ARBA" id="ARBA00022692"/>
    </source>
</evidence>
<evidence type="ECO:0000313" key="10">
    <source>
        <dbReference type="Proteomes" id="UP000831775"/>
    </source>
</evidence>
<reference evidence="9 10" key="1">
    <citation type="submission" date="2022-04" db="EMBL/GenBank/DDBJ databases">
        <title>Leucobacter sp. isolated from rhizosphere of onion.</title>
        <authorList>
            <person name="Won M."/>
            <person name="Lee C.-M."/>
            <person name="Woen H.-Y."/>
            <person name="Kwon S.-W."/>
        </authorList>
    </citation>
    <scope>NUCLEOTIDE SEQUENCE [LARGE SCALE GENOMIC DNA]</scope>
    <source>
        <strain evidence="9 10">H25R-14</strain>
    </source>
</reference>
<evidence type="ECO:0000256" key="2">
    <source>
        <dbReference type="ARBA" id="ARBA00022448"/>
    </source>
</evidence>
<dbReference type="InterPro" id="IPR045621">
    <property type="entry name" value="BPD_transp_1_N"/>
</dbReference>
<dbReference type="PROSITE" id="PS50928">
    <property type="entry name" value="ABC_TM1"/>
    <property type="match status" value="1"/>
</dbReference>
<keyword evidence="4 7" id="KW-0812">Transmembrane</keyword>
<evidence type="ECO:0000256" key="3">
    <source>
        <dbReference type="ARBA" id="ARBA00022475"/>
    </source>
</evidence>
<comment type="similarity">
    <text evidence="7">Belongs to the binding-protein-dependent transport system permease family.</text>
</comment>
<dbReference type="CDD" id="cd06261">
    <property type="entry name" value="TM_PBP2"/>
    <property type="match status" value="1"/>
</dbReference>
<evidence type="ECO:0000256" key="6">
    <source>
        <dbReference type="ARBA" id="ARBA00023136"/>
    </source>
</evidence>
<keyword evidence="3" id="KW-1003">Cell membrane</keyword>
<dbReference type="PANTHER" id="PTHR43163:SF6">
    <property type="entry name" value="DIPEPTIDE TRANSPORT SYSTEM PERMEASE PROTEIN DPPB-RELATED"/>
    <property type="match status" value="1"/>
</dbReference>
<dbReference type="Pfam" id="PF00528">
    <property type="entry name" value="BPD_transp_1"/>
    <property type="match status" value="1"/>
</dbReference>
<gene>
    <name evidence="9" type="ORF">MUN76_10815</name>
</gene>
<keyword evidence="10" id="KW-1185">Reference proteome</keyword>
<name>A0ABY4FTA8_9MICO</name>
<dbReference type="EMBL" id="CP095043">
    <property type="protein sequence ID" value="UOQ59541.1"/>
    <property type="molecule type" value="Genomic_DNA"/>
</dbReference>
<protein>
    <submittedName>
        <fullName evidence="9">ABC transporter permease</fullName>
    </submittedName>
</protein>
<dbReference type="PANTHER" id="PTHR43163">
    <property type="entry name" value="DIPEPTIDE TRANSPORT SYSTEM PERMEASE PROTEIN DPPB-RELATED"/>
    <property type="match status" value="1"/>
</dbReference>
<keyword evidence="5 7" id="KW-1133">Transmembrane helix</keyword>
<feature type="transmembrane region" description="Helical" evidence="7">
    <location>
        <begin position="12"/>
        <end position="30"/>
    </location>
</feature>
<sequence length="316" mass="33797">MINFILKRLGQLVPVILGVTLAVFLLGQIIPGDAVDAQLGGMASEEDRQALREQLGLEQNVFLQYFSYLWGLLQGDLGRSATYNAPVLGILLERLGNTAIIALPAVGLAAVVGVVAGVWASLKPNSLRDRSVTVGVLLLTSMPSFWLGMLLIILFGLTLRWLPVSGMQSIVGGGGPMDVLSHAILPILTLSAWSLAIITRMTRTSMLGVLSSDYVRSAEARGLSKRQVVYGHALPNALPAVITVIGLQAGFQLSGAVLTETVFSWPGIGYAMAQAITNRDMALLQGGILLIAVIFVFINFLVDVLYAWFNPKVKVS</sequence>
<feature type="transmembrane region" description="Helical" evidence="7">
    <location>
        <begin position="134"/>
        <end position="159"/>
    </location>
</feature>
<evidence type="ECO:0000256" key="7">
    <source>
        <dbReference type="RuleBase" id="RU363032"/>
    </source>
</evidence>
<dbReference type="Gene3D" id="1.10.3720.10">
    <property type="entry name" value="MetI-like"/>
    <property type="match status" value="1"/>
</dbReference>
<feature type="transmembrane region" description="Helical" evidence="7">
    <location>
        <begin position="99"/>
        <end position="122"/>
    </location>
</feature>
<dbReference type="SUPFAM" id="SSF161098">
    <property type="entry name" value="MetI-like"/>
    <property type="match status" value="1"/>
</dbReference>
<keyword evidence="6 7" id="KW-0472">Membrane</keyword>
<dbReference type="Proteomes" id="UP000831775">
    <property type="component" value="Chromosome"/>
</dbReference>
<evidence type="ECO:0000259" key="8">
    <source>
        <dbReference type="PROSITE" id="PS50928"/>
    </source>
</evidence>
<proteinExistence type="inferred from homology"/>
<feature type="transmembrane region" description="Helical" evidence="7">
    <location>
        <begin position="179"/>
        <end position="198"/>
    </location>
</feature>
<evidence type="ECO:0000256" key="1">
    <source>
        <dbReference type="ARBA" id="ARBA00004651"/>
    </source>
</evidence>
<dbReference type="Pfam" id="PF19300">
    <property type="entry name" value="BPD_transp_1_N"/>
    <property type="match status" value="1"/>
</dbReference>
<evidence type="ECO:0000256" key="5">
    <source>
        <dbReference type="ARBA" id="ARBA00022989"/>
    </source>
</evidence>
<dbReference type="InterPro" id="IPR035906">
    <property type="entry name" value="MetI-like_sf"/>
</dbReference>
<dbReference type="InterPro" id="IPR000515">
    <property type="entry name" value="MetI-like"/>
</dbReference>
<accession>A0ABY4FTA8</accession>
<organism evidence="9 10">
    <name type="scientific">Leucobacter rhizosphaerae</name>
    <dbReference type="NCBI Taxonomy" id="2932245"/>
    <lineage>
        <taxon>Bacteria</taxon>
        <taxon>Bacillati</taxon>
        <taxon>Actinomycetota</taxon>
        <taxon>Actinomycetes</taxon>
        <taxon>Micrococcales</taxon>
        <taxon>Microbacteriaceae</taxon>
        <taxon>Leucobacter</taxon>
    </lineage>
</organism>